<proteinExistence type="predicted"/>
<accession>A0A642E4A1</accession>
<protein>
    <recommendedName>
        <fullName evidence="2">NVEALA protein</fullName>
    </recommendedName>
</protein>
<evidence type="ECO:0008006" key="2">
    <source>
        <dbReference type="Google" id="ProtNLM"/>
    </source>
</evidence>
<organism evidence="1">
    <name type="scientific">Bacteroides intestinalis</name>
    <dbReference type="NCBI Taxonomy" id="329854"/>
    <lineage>
        <taxon>Bacteria</taxon>
        <taxon>Pseudomonadati</taxon>
        <taxon>Bacteroidota</taxon>
        <taxon>Bacteroidia</taxon>
        <taxon>Bacteroidales</taxon>
        <taxon>Bacteroidaceae</taxon>
        <taxon>Bacteroides</taxon>
    </lineage>
</organism>
<sequence length="96" mass="10851">MKKKVVVFLTICFMFAFVQQYFKRNSELADFVNSTLANIESLAQDEIGSDGCWLQPETKRCTLQLGGGWFTSSVERVCVFCAVPYSCTPVQCGERF</sequence>
<name>A0A642E4A1_9BACE</name>
<dbReference type="EMBL" id="VWFA01000001">
    <property type="protein sequence ID" value="KAA4695689.1"/>
    <property type="molecule type" value="Genomic_DNA"/>
</dbReference>
<dbReference type="AlphaFoldDB" id="A0A642E4A1"/>
<gene>
    <name evidence="1" type="ORF">F3B37_00795</name>
</gene>
<dbReference type="OrthoDB" id="9871536at2"/>
<comment type="caution">
    <text evidence="1">The sequence shown here is derived from an EMBL/GenBank/DDBJ whole genome shotgun (WGS) entry which is preliminary data.</text>
</comment>
<dbReference type="RefSeq" id="WP_130069682.1">
    <property type="nucleotide sequence ID" value="NZ_CABMMK010000002.1"/>
</dbReference>
<evidence type="ECO:0000313" key="1">
    <source>
        <dbReference type="EMBL" id="KAA4695689.1"/>
    </source>
</evidence>
<reference evidence="1" key="1">
    <citation type="journal article" date="2019" name="Nat. Med.">
        <title>A library of human gut bacterial isolates paired with longitudinal multiomics data enables mechanistic microbiome research.</title>
        <authorList>
            <person name="Poyet M."/>
            <person name="Groussin M."/>
            <person name="Gibbons S.M."/>
            <person name="Avila-Pacheco J."/>
            <person name="Jiang X."/>
            <person name="Kearney S.M."/>
            <person name="Perrotta A.R."/>
            <person name="Berdy B."/>
            <person name="Zhao S."/>
            <person name="Lieberman T.D."/>
            <person name="Swanson P.K."/>
            <person name="Smith M."/>
            <person name="Roesemann S."/>
            <person name="Alexander J.E."/>
            <person name="Rich S.A."/>
            <person name="Livny J."/>
            <person name="Vlamakis H."/>
            <person name="Clish C."/>
            <person name="Bullock K."/>
            <person name="Deik A."/>
            <person name="Scott J."/>
            <person name="Pierce K.A."/>
            <person name="Xavier R.J."/>
            <person name="Alm E.J."/>
        </authorList>
    </citation>
    <scope>NUCLEOTIDE SEQUENCE</scope>
    <source>
        <strain evidence="1">BIOML-A1</strain>
    </source>
</reference>